<organism evidence="2 3">
    <name type="scientific">Shewanella submarina</name>
    <dbReference type="NCBI Taxonomy" id="2016376"/>
    <lineage>
        <taxon>Bacteria</taxon>
        <taxon>Pseudomonadati</taxon>
        <taxon>Pseudomonadota</taxon>
        <taxon>Gammaproteobacteria</taxon>
        <taxon>Alteromonadales</taxon>
        <taxon>Shewanellaceae</taxon>
        <taxon>Shewanella</taxon>
    </lineage>
</organism>
<dbReference type="RefSeq" id="WP_248934636.1">
    <property type="nucleotide sequence ID" value="NZ_JAKILF010000001.1"/>
</dbReference>
<dbReference type="Proteomes" id="UP001595621">
    <property type="component" value="Unassembled WGS sequence"/>
</dbReference>
<gene>
    <name evidence="2" type="ORF">ACFOE0_21815</name>
</gene>
<dbReference type="EMBL" id="JBHRTD010000018">
    <property type="protein sequence ID" value="MFC3140796.1"/>
    <property type="molecule type" value="Genomic_DNA"/>
</dbReference>
<evidence type="ECO:0000313" key="2">
    <source>
        <dbReference type="EMBL" id="MFC3140796.1"/>
    </source>
</evidence>
<name>A0ABV7GKK8_9GAMM</name>
<comment type="caution">
    <text evidence="2">The sequence shown here is derived from an EMBL/GenBank/DDBJ whole genome shotgun (WGS) entry which is preliminary data.</text>
</comment>
<evidence type="ECO:0000313" key="3">
    <source>
        <dbReference type="Proteomes" id="UP001595621"/>
    </source>
</evidence>
<reference evidence="3" key="1">
    <citation type="journal article" date="2019" name="Int. J. Syst. Evol. Microbiol.">
        <title>The Global Catalogue of Microorganisms (GCM) 10K type strain sequencing project: providing services to taxonomists for standard genome sequencing and annotation.</title>
        <authorList>
            <consortium name="The Broad Institute Genomics Platform"/>
            <consortium name="The Broad Institute Genome Sequencing Center for Infectious Disease"/>
            <person name="Wu L."/>
            <person name="Ma J."/>
        </authorList>
    </citation>
    <scope>NUCLEOTIDE SEQUENCE [LARGE SCALE GENOMIC DNA]</scope>
    <source>
        <strain evidence="3">KCTC 52277</strain>
    </source>
</reference>
<keyword evidence="3" id="KW-1185">Reference proteome</keyword>
<sequence length="148" mass="17754">MEAATILARSLGNLLRYFQGERHHLDTLQHNRQKELEEAMLATHHAIVETNKYLEKFRDKELHDMYSSQDRDIEYKLSELWAISAIRSSKFIDATPDYVKSREWLNGIRWETWNMRQERLDSLGISLEQIQERLEQTMKDYSIIIKKQ</sequence>
<feature type="coiled-coil region" evidence="1">
    <location>
        <begin position="120"/>
        <end position="147"/>
    </location>
</feature>
<protein>
    <submittedName>
        <fullName evidence="2">Uncharacterized protein</fullName>
    </submittedName>
</protein>
<evidence type="ECO:0000256" key="1">
    <source>
        <dbReference type="SAM" id="Coils"/>
    </source>
</evidence>
<accession>A0ABV7GKK8</accession>
<keyword evidence="1" id="KW-0175">Coiled coil</keyword>
<proteinExistence type="predicted"/>